<organism evidence="1 2">
    <name type="scientific">Fraserbacteria sp. (strain RBG_16_55_9)</name>
    <dbReference type="NCBI Taxonomy" id="1817864"/>
    <lineage>
        <taxon>Bacteria</taxon>
        <taxon>Candidatus Fraseribacteriota</taxon>
    </lineage>
</organism>
<proteinExistence type="predicted"/>
<gene>
    <name evidence="1" type="ORF">A2Z21_01945</name>
</gene>
<accession>A0A1F5UP29</accession>
<evidence type="ECO:0000313" key="1">
    <source>
        <dbReference type="EMBL" id="OGF52938.1"/>
    </source>
</evidence>
<protein>
    <submittedName>
        <fullName evidence="1">Uncharacterized protein</fullName>
    </submittedName>
</protein>
<reference evidence="1 2" key="1">
    <citation type="journal article" date="2016" name="Nat. Commun.">
        <title>Thousands of microbial genomes shed light on interconnected biogeochemical processes in an aquifer system.</title>
        <authorList>
            <person name="Anantharaman K."/>
            <person name="Brown C.T."/>
            <person name="Hug L.A."/>
            <person name="Sharon I."/>
            <person name="Castelle C.J."/>
            <person name="Probst A.J."/>
            <person name="Thomas B.C."/>
            <person name="Singh A."/>
            <person name="Wilkins M.J."/>
            <person name="Karaoz U."/>
            <person name="Brodie E.L."/>
            <person name="Williams K.H."/>
            <person name="Hubbard S.S."/>
            <person name="Banfield J.F."/>
        </authorList>
    </citation>
    <scope>NUCLEOTIDE SEQUENCE [LARGE SCALE GENOMIC DNA]</scope>
    <source>
        <strain evidence="2">RBG_16_55_9</strain>
    </source>
</reference>
<comment type="caution">
    <text evidence="1">The sequence shown here is derived from an EMBL/GenBank/DDBJ whole genome shotgun (WGS) entry which is preliminary data.</text>
</comment>
<dbReference type="AlphaFoldDB" id="A0A1F5UP29"/>
<sequence>MFLNLESVLVPVLVKYAKEGTEEWRLAQYASEYVRWKNGKLIVQSYCPYGLHINKEALDKELQEVFTKAVKDKLDTVTVAVLAACRVLDSQDVDHARLLVPEEVNTFLSKYCGLDLLFGMPLSGTRLDKMLVLSSAAYGRYVEVELSS</sequence>
<evidence type="ECO:0000313" key="2">
    <source>
        <dbReference type="Proteomes" id="UP000179157"/>
    </source>
</evidence>
<dbReference type="STRING" id="1817864.A2Z21_01945"/>
<name>A0A1F5UP29_FRAXR</name>
<dbReference type="EMBL" id="MFGX01000123">
    <property type="protein sequence ID" value="OGF52938.1"/>
    <property type="molecule type" value="Genomic_DNA"/>
</dbReference>
<dbReference type="Proteomes" id="UP000179157">
    <property type="component" value="Unassembled WGS sequence"/>
</dbReference>